<reference evidence="2 3" key="2">
    <citation type="submission" date="2018-11" db="EMBL/GenBank/DDBJ databases">
        <authorList>
            <consortium name="Pathogen Informatics"/>
        </authorList>
    </citation>
    <scope>NUCLEOTIDE SEQUENCE [LARGE SCALE GENOMIC DNA]</scope>
</reference>
<sequence>MSGFQTPTTALGAAMHDLNMKSAFAPVSPKSRPSHSRGISQRSGYRISDLLHDDPVFRKSEDFSAETKVHRVPIKLVQATSTQDLSSLSRLQRDFSTLSEQEEAPEVGEDQLMDSPTSPLAKHARTMSFPLTINVDTQSVTSDLPSSLSSSVNSFVYQGINQEALQNQLEELTAASCRAVLPDASGVVNPEKIRDQISAVKRQLDVFQQLVSSAKGELEMAKMEEESQVRLPIHD</sequence>
<dbReference type="STRING" id="27835.A0A0N4YYK6"/>
<organism evidence="4">
    <name type="scientific">Nippostrongylus brasiliensis</name>
    <name type="common">Rat hookworm</name>
    <dbReference type="NCBI Taxonomy" id="27835"/>
    <lineage>
        <taxon>Eukaryota</taxon>
        <taxon>Metazoa</taxon>
        <taxon>Ecdysozoa</taxon>
        <taxon>Nematoda</taxon>
        <taxon>Chromadorea</taxon>
        <taxon>Rhabditida</taxon>
        <taxon>Rhabditina</taxon>
        <taxon>Rhabditomorpha</taxon>
        <taxon>Strongyloidea</taxon>
        <taxon>Heligmosomidae</taxon>
        <taxon>Nippostrongylus</taxon>
    </lineage>
</organism>
<dbReference type="AlphaFoldDB" id="A0A0N4YYK6"/>
<reference evidence="4" key="1">
    <citation type="submission" date="2017-02" db="UniProtKB">
        <authorList>
            <consortium name="WormBaseParasite"/>
        </authorList>
    </citation>
    <scope>IDENTIFICATION</scope>
</reference>
<name>A0A0N4YYK6_NIPBR</name>
<feature type="region of interest" description="Disordered" evidence="1">
    <location>
        <begin position="97"/>
        <end position="120"/>
    </location>
</feature>
<evidence type="ECO:0000313" key="2">
    <source>
        <dbReference type="EMBL" id="VDL87087.1"/>
    </source>
</evidence>
<proteinExistence type="predicted"/>
<feature type="region of interest" description="Disordered" evidence="1">
    <location>
        <begin position="22"/>
        <end position="46"/>
    </location>
</feature>
<evidence type="ECO:0000313" key="4">
    <source>
        <dbReference type="WBParaSite" id="NBR_0002232801-mRNA-1"/>
    </source>
</evidence>
<accession>A0A0N4YYK6</accession>
<keyword evidence="3" id="KW-1185">Reference proteome</keyword>
<protein>
    <submittedName>
        <fullName evidence="4">BLOC-1-related complex subunit 5</fullName>
    </submittedName>
</protein>
<feature type="compositionally biased region" description="Acidic residues" evidence="1">
    <location>
        <begin position="100"/>
        <end position="112"/>
    </location>
</feature>
<evidence type="ECO:0000256" key="1">
    <source>
        <dbReference type="SAM" id="MobiDB-lite"/>
    </source>
</evidence>
<gene>
    <name evidence="2" type="ORF">NBR_LOCUS22329</name>
</gene>
<evidence type="ECO:0000313" key="3">
    <source>
        <dbReference type="Proteomes" id="UP000271162"/>
    </source>
</evidence>
<dbReference type="Proteomes" id="UP000271162">
    <property type="component" value="Unassembled WGS sequence"/>
</dbReference>
<dbReference type="EMBL" id="UYSL01027805">
    <property type="protein sequence ID" value="VDL87087.1"/>
    <property type="molecule type" value="Genomic_DNA"/>
</dbReference>
<dbReference type="WBParaSite" id="NBR_0002232801-mRNA-1">
    <property type="protein sequence ID" value="NBR_0002232801-mRNA-1"/>
    <property type="gene ID" value="NBR_0002232801"/>
</dbReference>